<dbReference type="PANTHER" id="PTHR45646:SF11">
    <property type="entry name" value="SERINE_THREONINE-PROTEIN KINASE DOA"/>
    <property type="match status" value="1"/>
</dbReference>
<reference evidence="10" key="1">
    <citation type="submission" date="2017-01" db="EMBL/GenBank/DDBJ databases">
        <authorList>
            <person name="Wang Y."/>
            <person name="White M."/>
            <person name="Kvist S."/>
            <person name="Moncalvo J.-M."/>
        </authorList>
    </citation>
    <scope>NUCLEOTIDE SEQUENCE [LARGE SCALE GENOMIC DNA]</scope>
    <source>
        <strain evidence="10">COL-18-3</strain>
    </source>
</reference>
<feature type="compositionally biased region" description="Basic and acidic residues" evidence="7">
    <location>
        <begin position="16"/>
        <end position="25"/>
    </location>
</feature>
<dbReference type="OrthoDB" id="283111at2759"/>
<evidence type="ECO:0000256" key="4">
    <source>
        <dbReference type="ARBA" id="ARBA00022777"/>
    </source>
</evidence>
<dbReference type="EMBL" id="LSSK01001017">
    <property type="protein sequence ID" value="OMH80991.1"/>
    <property type="molecule type" value="Genomic_DNA"/>
</dbReference>
<evidence type="ECO:0000256" key="3">
    <source>
        <dbReference type="ARBA" id="ARBA00022741"/>
    </source>
</evidence>
<dbReference type="PROSITE" id="PS50011">
    <property type="entry name" value="PROTEIN_KINASE_DOM"/>
    <property type="match status" value="1"/>
</dbReference>
<keyword evidence="5 6" id="KW-0067">ATP-binding</keyword>
<protein>
    <submittedName>
        <fullName evidence="9">Serine/threonine-protein kinase AFC2</fullName>
    </submittedName>
</protein>
<dbReference type="PROSITE" id="PS00108">
    <property type="entry name" value="PROTEIN_KINASE_ST"/>
    <property type="match status" value="1"/>
</dbReference>
<name>A0A1R1PJ38_ZANCU</name>
<evidence type="ECO:0000313" key="10">
    <source>
        <dbReference type="Proteomes" id="UP000188320"/>
    </source>
</evidence>
<proteinExistence type="predicted"/>
<evidence type="ECO:0000256" key="1">
    <source>
        <dbReference type="ARBA" id="ARBA00022527"/>
    </source>
</evidence>
<dbReference type="GO" id="GO:0043484">
    <property type="term" value="P:regulation of RNA splicing"/>
    <property type="evidence" value="ECO:0007669"/>
    <property type="project" value="TreeGrafter"/>
</dbReference>
<dbReference type="Pfam" id="PF00069">
    <property type="entry name" value="Pkinase"/>
    <property type="match status" value="1"/>
</dbReference>
<keyword evidence="4 9" id="KW-0418">Kinase</keyword>
<dbReference type="GO" id="GO:0005524">
    <property type="term" value="F:ATP binding"/>
    <property type="evidence" value="ECO:0007669"/>
    <property type="project" value="UniProtKB-UniRule"/>
</dbReference>
<dbReference type="PANTHER" id="PTHR45646">
    <property type="entry name" value="SERINE/THREONINE-PROTEIN KINASE DOA-RELATED"/>
    <property type="match status" value="1"/>
</dbReference>
<dbReference type="Gene3D" id="3.30.200.20">
    <property type="entry name" value="Phosphorylase Kinase, domain 1"/>
    <property type="match status" value="1"/>
</dbReference>
<feature type="binding site" evidence="6">
    <location>
        <position position="163"/>
    </location>
    <ligand>
        <name>ATP</name>
        <dbReference type="ChEBI" id="CHEBI:30616"/>
    </ligand>
</feature>
<evidence type="ECO:0000256" key="5">
    <source>
        <dbReference type="ARBA" id="ARBA00022840"/>
    </source>
</evidence>
<keyword evidence="10" id="KW-1185">Reference proteome</keyword>
<dbReference type="InterPro" id="IPR011009">
    <property type="entry name" value="Kinase-like_dom_sf"/>
</dbReference>
<accession>A0A1R1PJ38</accession>
<evidence type="ECO:0000256" key="6">
    <source>
        <dbReference type="PROSITE-ProRule" id="PRU10141"/>
    </source>
</evidence>
<comment type="caution">
    <text evidence="9">The sequence shown here is derived from an EMBL/GenBank/DDBJ whole genome shotgun (WGS) entry which is preliminary data.</text>
</comment>
<dbReference type="GO" id="GO:0004674">
    <property type="term" value="F:protein serine/threonine kinase activity"/>
    <property type="evidence" value="ECO:0007669"/>
    <property type="project" value="UniProtKB-KW"/>
</dbReference>
<evidence type="ECO:0000256" key="2">
    <source>
        <dbReference type="ARBA" id="ARBA00022679"/>
    </source>
</evidence>
<feature type="domain" description="Protein kinase" evidence="8">
    <location>
        <begin position="134"/>
        <end position="456"/>
    </location>
</feature>
<dbReference type="Gene3D" id="1.10.510.10">
    <property type="entry name" value="Transferase(Phosphotransferase) domain 1"/>
    <property type="match status" value="1"/>
</dbReference>
<feature type="compositionally biased region" description="Polar residues" evidence="7">
    <location>
        <begin position="676"/>
        <end position="690"/>
    </location>
</feature>
<dbReference type="InterPro" id="IPR000719">
    <property type="entry name" value="Prot_kinase_dom"/>
</dbReference>
<dbReference type="SMART" id="SM00220">
    <property type="entry name" value="S_TKc"/>
    <property type="match status" value="1"/>
</dbReference>
<evidence type="ECO:0000259" key="8">
    <source>
        <dbReference type="PROSITE" id="PS50011"/>
    </source>
</evidence>
<dbReference type="Proteomes" id="UP000188320">
    <property type="component" value="Unassembled WGS sequence"/>
</dbReference>
<dbReference type="CDD" id="cd14134">
    <property type="entry name" value="PKc_CLK"/>
    <property type="match status" value="1"/>
</dbReference>
<dbReference type="GO" id="GO:0005634">
    <property type="term" value="C:nucleus"/>
    <property type="evidence" value="ECO:0007669"/>
    <property type="project" value="TreeGrafter"/>
</dbReference>
<dbReference type="PROSITE" id="PS00107">
    <property type="entry name" value="PROTEIN_KINASE_ATP"/>
    <property type="match status" value="1"/>
</dbReference>
<feature type="region of interest" description="Disordered" evidence="7">
    <location>
        <begin position="13"/>
        <end position="49"/>
    </location>
</feature>
<evidence type="ECO:0000256" key="7">
    <source>
        <dbReference type="SAM" id="MobiDB-lite"/>
    </source>
</evidence>
<gene>
    <name evidence="9" type="ORF">AX774_g5551</name>
</gene>
<dbReference type="SUPFAM" id="SSF56112">
    <property type="entry name" value="Protein kinase-like (PK-like)"/>
    <property type="match status" value="1"/>
</dbReference>
<evidence type="ECO:0000313" key="9">
    <source>
        <dbReference type="EMBL" id="OMH80991.1"/>
    </source>
</evidence>
<feature type="compositionally biased region" description="Polar residues" evidence="7">
    <location>
        <begin position="26"/>
        <end position="49"/>
    </location>
</feature>
<dbReference type="InterPro" id="IPR051175">
    <property type="entry name" value="CLK_kinases"/>
</dbReference>
<dbReference type="InterPro" id="IPR017441">
    <property type="entry name" value="Protein_kinase_ATP_BS"/>
</dbReference>
<sequence length="721" mass="82366">MFSLVSSIFKKKRKEKPGLKAEPRDNTVSPMESVSHPNRFYVTNSSSTNTDVEYTNNKAMKSGNDETSRNINYKESGNVYRYKDTHIVNKIDEYGSEGSDTVDTLSSTDSDLYPLDDKDGHVIVREGTDFTKRYYIEKLLGQGTFGRVMKCYDRKLKRHVAIKVIRAVQKYRDAAEIEIRVLKTLESYDKENKYQCIKLDGWFDYKNHICMVFELLGPSVFDFLKFNSFRPFSINQVQEIARQLLRSVAYMHCLNMIHTDLKPENILLINSDYETLEIGPKKTIKTKILKSTKVSLIDFGSTTFDNEYHSKVVSTRHYRAPEIILEHGWTFPCDIWSIGCIIVELLVGDALFQTHENLEHLAMMEVLLGPIPKYMIFKTKDSVKTEFFRHGILNYPTGETSQKSMQRVRQMLPLEKLIDPGASVVQEYLYDLLEKMLRYDPNRRITAAEALCHKFFSLKIGQVCDKRDKFNSLSNKNDYEILNKVRDNYNNSIGSYSCSRNVYSMGPILMQSDFRLKSVKNDRNLPVGAINESTENHEQVREINDSKGCGNDSKLTAIANKNTGLEENESKKYDLVTGVDNLRLVDTSGGDPISNFDSGSKQDTKDECKVADSSVENVTELDSFDSNKTRTERFDSVDTIYGVDFEVGPLGAKEKNKVNDATIISNYCDSVENLTKQKPRATQLQINTKNRSNREESHNQDSAAESSTAVFNKHGIEGIYF</sequence>
<keyword evidence="3 6" id="KW-0547">Nucleotide-binding</keyword>
<feature type="region of interest" description="Disordered" evidence="7">
    <location>
        <begin position="676"/>
        <end position="708"/>
    </location>
</feature>
<dbReference type="InterPro" id="IPR008271">
    <property type="entry name" value="Ser/Thr_kinase_AS"/>
</dbReference>
<keyword evidence="1" id="KW-0723">Serine/threonine-protein kinase</keyword>
<dbReference type="AlphaFoldDB" id="A0A1R1PJ38"/>
<keyword evidence="2" id="KW-0808">Transferase</keyword>
<organism evidence="9 10">
    <name type="scientific">Zancudomyces culisetae</name>
    <name type="common">Gut fungus</name>
    <name type="synonym">Smittium culisetae</name>
    <dbReference type="NCBI Taxonomy" id="1213189"/>
    <lineage>
        <taxon>Eukaryota</taxon>
        <taxon>Fungi</taxon>
        <taxon>Fungi incertae sedis</taxon>
        <taxon>Zoopagomycota</taxon>
        <taxon>Kickxellomycotina</taxon>
        <taxon>Harpellomycetes</taxon>
        <taxon>Harpellales</taxon>
        <taxon>Legeriomycetaceae</taxon>
        <taxon>Zancudomyces</taxon>
    </lineage>
</organism>